<keyword evidence="2" id="KW-1185">Reference proteome</keyword>
<sequence>MDSCAICGETVCEGKETVRLTQKGCEGIQNSGTSQTYADVKPGDIVHTKCRKALTRRKNSATNIHLDGEIDKQKALRSNCETFDFKNRCLFCGCQAKYCPSSRKRSIDVYPDRSLEFQNTIKTICISRGDQWAKEINIRLLHVVDLPAADA</sequence>
<protein>
    <submittedName>
        <fullName evidence="1">Uncharacterized protein</fullName>
    </submittedName>
</protein>
<reference evidence="1" key="1">
    <citation type="journal article" date="2019" name="bioRxiv">
        <title>The Genome of the Zebra Mussel, Dreissena polymorpha: A Resource for Invasive Species Research.</title>
        <authorList>
            <person name="McCartney M.A."/>
            <person name="Auch B."/>
            <person name="Kono T."/>
            <person name="Mallez S."/>
            <person name="Zhang Y."/>
            <person name="Obille A."/>
            <person name="Becker A."/>
            <person name="Abrahante J.E."/>
            <person name="Garbe J."/>
            <person name="Badalamenti J.P."/>
            <person name="Herman A."/>
            <person name="Mangelson H."/>
            <person name="Liachko I."/>
            <person name="Sullivan S."/>
            <person name="Sone E.D."/>
            <person name="Koren S."/>
            <person name="Silverstein K.A.T."/>
            <person name="Beckman K.B."/>
            <person name="Gohl D.M."/>
        </authorList>
    </citation>
    <scope>NUCLEOTIDE SEQUENCE</scope>
    <source>
        <strain evidence="1">Duluth1</strain>
        <tissue evidence="1">Whole animal</tissue>
    </source>
</reference>
<dbReference type="Proteomes" id="UP000828390">
    <property type="component" value="Unassembled WGS sequence"/>
</dbReference>
<dbReference type="AlphaFoldDB" id="A0A9D4IEF7"/>
<accession>A0A9D4IEF7</accession>
<reference evidence="1" key="2">
    <citation type="submission" date="2020-11" db="EMBL/GenBank/DDBJ databases">
        <authorList>
            <person name="McCartney M.A."/>
            <person name="Auch B."/>
            <person name="Kono T."/>
            <person name="Mallez S."/>
            <person name="Becker A."/>
            <person name="Gohl D.M."/>
            <person name="Silverstein K.A.T."/>
            <person name="Koren S."/>
            <person name="Bechman K.B."/>
            <person name="Herman A."/>
            <person name="Abrahante J.E."/>
            <person name="Garbe J."/>
        </authorList>
    </citation>
    <scope>NUCLEOTIDE SEQUENCE</scope>
    <source>
        <strain evidence="1">Duluth1</strain>
        <tissue evidence="1">Whole animal</tissue>
    </source>
</reference>
<gene>
    <name evidence="1" type="ORF">DPMN_170623</name>
</gene>
<proteinExistence type="predicted"/>
<comment type="caution">
    <text evidence="1">The sequence shown here is derived from an EMBL/GenBank/DDBJ whole genome shotgun (WGS) entry which is preliminary data.</text>
</comment>
<organism evidence="1 2">
    <name type="scientific">Dreissena polymorpha</name>
    <name type="common">Zebra mussel</name>
    <name type="synonym">Mytilus polymorpha</name>
    <dbReference type="NCBI Taxonomy" id="45954"/>
    <lineage>
        <taxon>Eukaryota</taxon>
        <taxon>Metazoa</taxon>
        <taxon>Spiralia</taxon>
        <taxon>Lophotrochozoa</taxon>
        <taxon>Mollusca</taxon>
        <taxon>Bivalvia</taxon>
        <taxon>Autobranchia</taxon>
        <taxon>Heteroconchia</taxon>
        <taxon>Euheterodonta</taxon>
        <taxon>Imparidentia</taxon>
        <taxon>Neoheterodontei</taxon>
        <taxon>Myida</taxon>
        <taxon>Dreissenoidea</taxon>
        <taxon>Dreissenidae</taxon>
        <taxon>Dreissena</taxon>
    </lineage>
</organism>
<evidence type="ECO:0000313" key="1">
    <source>
        <dbReference type="EMBL" id="KAH3769372.1"/>
    </source>
</evidence>
<evidence type="ECO:0000313" key="2">
    <source>
        <dbReference type="Proteomes" id="UP000828390"/>
    </source>
</evidence>
<name>A0A9D4IEF7_DREPO</name>
<dbReference type="EMBL" id="JAIWYP010000009">
    <property type="protein sequence ID" value="KAH3769372.1"/>
    <property type="molecule type" value="Genomic_DNA"/>
</dbReference>